<keyword evidence="4 6" id="KW-1133">Transmembrane helix</keyword>
<dbReference type="EMBL" id="CACRXK020023869">
    <property type="protein sequence ID" value="CAB4038154.1"/>
    <property type="molecule type" value="Genomic_DNA"/>
</dbReference>
<proteinExistence type="inferred from homology"/>
<feature type="transmembrane region" description="Helical" evidence="6">
    <location>
        <begin position="15"/>
        <end position="34"/>
    </location>
</feature>
<keyword evidence="3 6" id="KW-0812">Transmembrane</keyword>
<evidence type="ECO:0000256" key="5">
    <source>
        <dbReference type="ARBA" id="ARBA00023136"/>
    </source>
</evidence>
<evidence type="ECO:0000313" key="8">
    <source>
        <dbReference type="Proteomes" id="UP001152795"/>
    </source>
</evidence>
<comment type="caution">
    <text evidence="7">The sequence shown here is derived from an EMBL/GenBank/DDBJ whole genome shotgun (WGS) entry which is preliminary data.</text>
</comment>
<accession>A0A6S7K649</accession>
<evidence type="ECO:0000313" key="7">
    <source>
        <dbReference type="EMBL" id="CAB4038154.1"/>
    </source>
</evidence>
<keyword evidence="5 6" id="KW-0472">Membrane</keyword>
<evidence type="ECO:0000256" key="1">
    <source>
        <dbReference type="ARBA" id="ARBA00004141"/>
    </source>
</evidence>
<evidence type="ECO:0000256" key="2">
    <source>
        <dbReference type="ARBA" id="ARBA00008789"/>
    </source>
</evidence>
<feature type="transmembrane region" description="Helical" evidence="6">
    <location>
        <begin position="55"/>
        <end position="82"/>
    </location>
</feature>
<reference evidence="7" key="1">
    <citation type="submission" date="2020-04" db="EMBL/GenBank/DDBJ databases">
        <authorList>
            <person name="Alioto T."/>
            <person name="Alioto T."/>
            <person name="Gomez Garrido J."/>
        </authorList>
    </citation>
    <scope>NUCLEOTIDE SEQUENCE</scope>
    <source>
        <strain evidence="7">A484AB</strain>
    </source>
</reference>
<dbReference type="AlphaFoldDB" id="A0A6S7K649"/>
<dbReference type="InterPro" id="IPR018629">
    <property type="entry name" value="XK-rel"/>
</dbReference>
<comment type="subcellular location">
    <subcellularLocation>
        <location evidence="1 6">Membrane</location>
        <topology evidence="1 6">Multi-pass membrane protein</topology>
    </subcellularLocation>
</comment>
<keyword evidence="8" id="KW-1185">Reference proteome</keyword>
<dbReference type="Proteomes" id="UP001152795">
    <property type="component" value="Unassembled WGS sequence"/>
</dbReference>
<organism evidence="7 8">
    <name type="scientific">Paramuricea clavata</name>
    <name type="common">Red gorgonian</name>
    <name type="synonym">Violescent sea-whip</name>
    <dbReference type="NCBI Taxonomy" id="317549"/>
    <lineage>
        <taxon>Eukaryota</taxon>
        <taxon>Metazoa</taxon>
        <taxon>Cnidaria</taxon>
        <taxon>Anthozoa</taxon>
        <taxon>Octocorallia</taxon>
        <taxon>Malacalcyonacea</taxon>
        <taxon>Plexauridae</taxon>
        <taxon>Paramuricea</taxon>
    </lineage>
</organism>
<name>A0A6S7K649_PARCT</name>
<protein>
    <recommendedName>
        <fullName evidence="6">XK-related protein</fullName>
    </recommendedName>
</protein>
<evidence type="ECO:0000256" key="3">
    <source>
        <dbReference type="ARBA" id="ARBA00022692"/>
    </source>
</evidence>
<dbReference type="GO" id="GO:0005886">
    <property type="term" value="C:plasma membrane"/>
    <property type="evidence" value="ECO:0007669"/>
    <property type="project" value="UniProtKB-ARBA"/>
</dbReference>
<comment type="similarity">
    <text evidence="2 6">Belongs to the XK family.</text>
</comment>
<evidence type="ECO:0000256" key="6">
    <source>
        <dbReference type="RuleBase" id="RU910716"/>
    </source>
</evidence>
<gene>
    <name evidence="7" type="ORF">PACLA_8A074586</name>
</gene>
<sequence>MVSIQVYIMLRQWTFPWYTVLSAVISLLLSAWSITTLEKARVIKDEELDTDDFKVLTTIVYFVNQLVVLVSRLFAIAVFAYVFKHDMFLLLLLSWLISCALFTCIACIYISCKCTFCYTNTNESESSVKCSYLPVSLLLTFFVSETVL</sequence>
<dbReference type="Pfam" id="PF09815">
    <property type="entry name" value="XK-related"/>
    <property type="match status" value="1"/>
</dbReference>
<evidence type="ECO:0000256" key="4">
    <source>
        <dbReference type="ARBA" id="ARBA00022989"/>
    </source>
</evidence>
<feature type="transmembrane region" description="Helical" evidence="6">
    <location>
        <begin position="88"/>
        <end position="110"/>
    </location>
</feature>